<dbReference type="STRING" id="576137.A0A1L7XYC8"/>
<accession>A0A1L7XYC8</accession>
<keyword evidence="4" id="KW-1185">Reference proteome</keyword>
<dbReference type="GO" id="GO:0030976">
    <property type="term" value="F:thiamine pyrophosphate binding"/>
    <property type="evidence" value="ECO:0007669"/>
    <property type="project" value="InterPro"/>
</dbReference>
<dbReference type="GO" id="GO:0009097">
    <property type="term" value="P:isoleucine biosynthetic process"/>
    <property type="evidence" value="ECO:0007669"/>
    <property type="project" value="TreeGrafter"/>
</dbReference>
<name>A0A1L7XYC8_9HELO</name>
<dbReference type="Gene3D" id="3.40.50.970">
    <property type="match status" value="1"/>
</dbReference>
<dbReference type="InterPro" id="IPR029061">
    <property type="entry name" value="THDP-binding"/>
</dbReference>
<dbReference type="Proteomes" id="UP000184330">
    <property type="component" value="Unassembled WGS sequence"/>
</dbReference>
<evidence type="ECO:0000256" key="1">
    <source>
        <dbReference type="ARBA" id="ARBA00007812"/>
    </source>
</evidence>
<protein>
    <recommendedName>
        <fullName evidence="2">Thiamine pyrophosphate enzyme N-terminal TPP-binding domain-containing protein</fullName>
    </recommendedName>
</protein>
<dbReference type="PANTHER" id="PTHR18968">
    <property type="entry name" value="THIAMINE PYROPHOSPHATE ENZYMES"/>
    <property type="match status" value="1"/>
</dbReference>
<comment type="similarity">
    <text evidence="1">Belongs to the TPP enzyme family.</text>
</comment>
<dbReference type="GO" id="GO:0005739">
    <property type="term" value="C:mitochondrion"/>
    <property type="evidence" value="ECO:0007669"/>
    <property type="project" value="TreeGrafter"/>
</dbReference>
<dbReference type="GO" id="GO:0005948">
    <property type="term" value="C:acetolactate synthase complex"/>
    <property type="evidence" value="ECO:0007669"/>
    <property type="project" value="TreeGrafter"/>
</dbReference>
<organism evidence="3 4">
    <name type="scientific">Phialocephala subalpina</name>
    <dbReference type="NCBI Taxonomy" id="576137"/>
    <lineage>
        <taxon>Eukaryota</taxon>
        <taxon>Fungi</taxon>
        <taxon>Dikarya</taxon>
        <taxon>Ascomycota</taxon>
        <taxon>Pezizomycotina</taxon>
        <taxon>Leotiomycetes</taxon>
        <taxon>Helotiales</taxon>
        <taxon>Mollisiaceae</taxon>
        <taxon>Phialocephala</taxon>
        <taxon>Phialocephala fortinii species complex</taxon>
    </lineage>
</organism>
<evidence type="ECO:0000259" key="2">
    <source>
        <dbReference type="Pfam" id="PF02776"/>
    </source>
</evidence>
<proteinExistence type="inferred from homology"/>
<reference evidence="3 4" key="1">
    <citation type="submission" date="2016-03" db="EMBL/GenBank/DDBJ databases">
        <authorList>
            <person name="Ploux O."/>
        </authorList>
    </citation>
    <scope>NUCLEOTIDE SEQUENCE [LARGE SCALE GENOMIC DNA]</scope>
    <source>
        <strain evidence="3 4">UAMH 11012</strain>
    </source>
</reference>
<dbReference type="OrthoDB" id="16262at2759"/>
<dbReference type="GO" id="GO:0009099">
    <property type="term" value="P:L-valine biosynthetic process"/>
    <property type="evidence" value="ECO:0007669"/>
    <property type="project" value="TreeGrafter"/>
</dbReference>
<dbReference type="AlphaFoldDB" id="A0A1L7XYC8"/>
<dbReference type="Pfam" id="PF02776">
    <property type="entry name" value="TPP_enzyme_N"/>
    <property type="match status" value="1"/>
</dbReference>
<dbReference type="InterPro" id="IPR045229">
    <property type="entry name" value="TPP_enz"/>
</dbReference>
<gene>
    <name evidence="3" type="ORF">PAC_19929</name>
</gene>
<dbReference type="GO" id="GO:0003984">
    <property type="term" value="F:acetolactate synthase activity"/>
    <property type="evidence" value="ECO:0007669"/>
    <property type="project" value="TreeGrafter"/>
</dbReference>
<dbReference type="PANTHER" id="PTHR18968:SF13">
    <property type="entry name" value="ACETOLACTATE SYNTHASE CATALYTIC SUBUNIT, MITOCHONDRIAL"/>
    <property type="match status" value="1"/>
</dbReference>
<feature type="domain" description="Thiamine pyrophosphate enzyme N-terminal TPP-binding" evidence="2">
    <location>
        <begin position="83"/>
        <end position="202"/>
    </location>
</feature>
<dbReference type="CDD" id="cd07035">
    <property type="entry name" value="TPP_PYR_POX_like"/>
    <property type="match status" value="1"/>
</dbReference>
<dbReference type="EMBL" id="FJOG01000090">
    <property type="protein sequence ID" value="CZR70028.1"/>
    <property type="molecule type" value="Genomic_DNA"/>
</dbReference>
<dbReference type="InterPro" id="IPR012001">
    <property type="entry name" value="Thiamin_PyroP_enz_TPP-bd_dom"/>
</dbReference>
<evidence type="ECO:0000313" key="3">
    <source>
        <dbReference type="EMBL" id="CZR70028.1"/>
    </source>
</evidence>
<dbReference type="SUPFAM" id="SSF52518">
    <property type="entry name" value="Thiamin diphosphate-binding fold (THDP-binding)"/>
    <property type="match status" value="1"/>
</dbReference>
<sequence>MKTRLITPSLFSKSIAPIRQSKAGIAAAATVVPASTGESIFNRTIEDTRTDSAHFQPHSPKLIQTPSKELRSIMLDCEFMGLRGDHILHHVLPKHGVNQIFGSPGDLAYSSGYNPFVAIYNSKQLKSIIPNHEQGAGHMAEGYSRASGKPGVALITSSAGITNMVTAMQDALCDGTPMVVFCGQAPTIMLETDEFQEADVLSITNSCTKWSVSSAPLGNSQGESTKPLKLLQVDDQALL</sequence>
<evidence type="ECO:0000313" key="4">
    <source>
        <dbReference type="Proteomes" id="UP000184330"/>
    </source>
</evidence>
<dbReference type="GO" id="GO:0050660">
    <property type="term" value="F:flavin adenine dinucleotide binding"/>
    <property type="evidence" value="ECO:0007669"/>
    <property type="project" value="TreeGrafter"/>
</dbReference>